<evidence type="ECO:0000313" key="2">
    <source>
        <dbReference type="EMBL" id="NHQ86634.1"/>
    </source>
</evidence>
<sequence length="280" mass="31145">MVSFARQEKEISKNRHYIWWRVSLLLVLVIAFVLAIISFLNYSNYRKTYLDSSLSRHLVLAKELRQVIEAGLNIGIKPSENLNLLPAIKEQIRSHAGIHYIYIIDENGGVIGEGNAPAGNDLFYSNKIKETQESKYWQEMTSDTIQLGIVFLNNFNIKTGAVMIGYDRLVIESAAHQMRNKLVLDMLLTFALLAVLTYGGVFTLTRKFANELAQVSGVIDSAIGAEKPLKIEGHVLSGSVAQDINDFTALGHQLAQKMTELEREISPVTPVQLPQSGGGK</sequence>
<protein>
    <recommendedName>
        <fullName evidence="4">HAMP domain-containing protein</fullName>
    </recommendedName>
</protein>
<name>A0ABX0KSF5_9NEIS</name>
<evidence type="ECO:0000256" key="1">
    <source>
        <dbReference type="SAM" id="Phobius"/>
    </source>
</evidence>
<dbReference type="EMBL" id="JAAOLX010000005">
    <property type="protein sequence ID" value="NHQ86634.1"/>
    <property type="molecule type" value="Genomic_DNA"/>
</dbReference>
<reference evidence="2 3" key="1">
    <citation type="submission" date="2020-03" db="EMBL/GenBank/DDBJ databases">
        <title>Draft genome sequence of environmentally isolated violet-colored cultures.</title>
        <authorList>
            <person name="Wilson H.S."/>
        </authorList>
    </citation>
    <scope>NUCLEOTIDE SEQUENCE [LARGE SCALE GENOMIC DNA]</scope>
    <source>
        <strain evidence="2 3">HSC-16F04</strain>
    </source>
</reference>
<accession>A0ABX0KSF5</accession>
<keyword evidence="1" id="KW-1133">Transmembrane helix</keyword>
<proteinExistence type="predicted"/>
<gene>
    <name evidence="2" type="ORF">HA050_10955</name>
</gene>
<keyword evidence="1" id="KW-0812">Transmembrane</keyword>
<evidence type="ECO:0000313" key="3">
    <source>
        <dbReference type="Proteomes" id="UP000712570"/>
    </source>
</evidence>
<feature type="transmembrane region" description="Helical" evidence="1">
    <location>
        <begin position="18"/>
        <end position="40"/>
    </location>
</feature>
<organism evidence="2 3">
    <name type="scientific">Iodobacter violaceini</name>
    <dbReference type="NCBI Taxonomy" id="3044271"/>
    <lineage>
        <taxon>Bacteria</taxon>
        <taxon>Pseudomonadati</taxon>
        <taxon>Pseudomonadota</taxon>
        <taxon>Betaproteobacteria</taxon>
        <taxon>Neisseriales</taxon>
        <taxon>Chitinibacteraceae</taxon>
        <taxon>Iodobacter</taxon>
    </lineage>
</organism>
<comment type="caution">
    <text evidence="2">The sequence shown here is derived from an EMBL/GenBank/DDBJ whole genome shotgun (WGS) entry which is preliminary data.</text>
</comment>
<evidence type="ECO:0008006" key="4">
    <source>
        <dbReference type="Google" id="ProtNLM"/>
    </source>
</evidence>
<keyword evidence="3" id="KW-1185">Reference proteome</keyword>
<feature type="transmembrane region" description="Helical" evidence="1">
    <location>
        <begin position="182"/>
        <end position="204"/>
    </location>
</feature>
<dbReference type="Proteomes" id="UP000712570">
    <property type="component" value="Unassembled WGS sequence"/>
</dbReference>
<dbReference type="RefSeq" id="WP_166825770.1">
    <property type="nucleotide sequence ID" value="NZ_JAAOLX010000005.1"/>
</dbReference>
<keyword evidence="1" id="KW-0472">Membrane</keyword>